<reference evidence="1" key="1">
    <citation type="submission" date="2021-11" db="EMBL/GenBank/DDBJ databases">
        <authorList>
            <person name="Qingchun L."/>
            <person name="Dong Z."/>
            <person name="Zongwei Q."/>
            <person name="Jia Z."/>
            <person name="Duotao L."/>
        </authorList>
    </citation>
    <scope>NUCLEOTIDE SEQUENCE</scope>
    <source>
        <strain evidence="1">WLY-B-L2</strain>
    </source>
</reference>
<keyword evidence="2" id="KW-1185">Reference proteome</keyword>
<dbReference type="EMBL" id="JAJJPB010000009">
    <property type="protein sequence ID" value="MCC9294980.1"/>
    <property type="molecule type" value="Genomic_DNA"/>
</dbReference>
<gene>
    <name evidence="1" type="ORF">LN736_08945</name>
</gene>
<comment type="caution">
    <text evidence="1">The sequence shown here is derived from an EMBL/GenBank/DDBJ whole genome shotgun (WGS) entry which is preliminary data.</text>
</comment>
<proteinExistence type="predicted"/>
<accession>A0ABS8N7C3</accession>
<sequence>MSNDISSLIPYLYSINSNNQIFQDPLLSSDDDSDNTDDSISSLGLDSIQLSPEALSTLNSLQTSNTNNILNSTLDSLVENNTITQEQENSIKNAISSLNTASSTYSNTNSQSPLDKLVSSGIITQDQEDSIKSALLSSRNGEIQKQAKLISENPLLSNNPELYLNSDLYQQNNDSNSSILNEL</sequence>
<name>A0ABS8N7C3_9CLOT</name>
<protein>
    <submittedName>
        <fullName evidence="1">Uncharacterized protein</fullName>
    </submittedName>
</protein>
<dbReference type="Proteomes" id="UP001165422">
    <property type="component" value="Unassembled WGS sequence"/>
</dbReference>
<evidence type="ECO:0000313" key="1">
    <source>
        <dbReference type="EMBL" id="MCC9294980.1"/>
    </source>
</evidence>
<dbReference type="RefSeq" id="WP_150357112.1">
    <property type="nucleotide sequence ID" value="NZ_JAJJPB010000009.1"/>
</dbReference>
<organism evidence="1 2">
    <name type="scientific">Clostridium aromativorans</name>
    <dbReference type="NCBI Taxonomy" id="2836848"/>
    <lineage>
        <taxon>Bacteria</taxon>
        <taxon>Bacillati</taxon>
        <taxon>Bacillota</taxon>
        <taxon>Clostridia</taxon>
        <taxon>Eubacteriales</taxon>
        <taxon>Clostridiaceae</taxon>
        <taxon>Clostridium</taxon>
    </lineage>
</organism>
<evidence type="ECO:0000313" key="2">
    <source>
        <dbReference type="Proteomes" id="UP001165422"/>
    </source>
</evidence>